<accession>A0A1W6K255</accession>
<dbReference type="KEGG" id="aman:B6F84_11650"/>
<evidence type="ECO:0000313" key="1">
    <source>
        <dbReference type="EMBL" id="ARM76608.1"/>
    </source>
</evidence>
<dbReference type="EMBL" id="CP020477">
    <property type="protein sequence ID" value="ARM76608.1"/>
    <property type="molecule type" value="Genomic_DNA"/>
</dbReference>
<organism evidence="1 2">
    <name type="scientific">Acidianus manzaensis</name>
    <dbReference type="NCBI Taxonomy" id="282676"/>
    <lineage>
        <taxon>Archaea</taxon>
        <taxon>Thermoproteota</taxon>
        <taxon>Thermoprotei</taxon>
        <taxon>Sulfolobales</taxon>
        <taxon>Sulfolobaceae</taxon>
        <taxon>Acidianus</taxon>
    </lineage>
</organism>
<dbReference type="Proteomes" id="UP000193404">
    <property type="component" value="Chromosome"/>
</dbReference>
<dbReference type="AlphaFoldDB" id="A0A1W6K255"/>
<proteinExistence type="predicted"/>
<reference evidence="1 2" key="1">
    <citation type="submission" date="2017-03" db="EMBL/GenBank/DDBJ databases">
        <title>Sulfur activation and transportation mechanism of thermophilic Archaea Acidianus manzaensis YN-25.</title>
        <authorList>
            <person name="Ma Y."/>
            <person name="Yang Y."/>
            <person name="Xia J."/>
        </authorList>
    </citation>
    <scope>NUCLEOTIDE SEQUENCE [LARGE SCALE GENOMIC DNA]</scope>
    <source>
        <strain evidence="1 2">YN-25</strain>
    </source>
</reference>
<protein>
    <submittedName>
        <fullName evidence="1">Uncharacterized protein</fullName>
    </submittedName>
</protein>
<dbReference type="GeneID" id="41591589"/>
<sequence>MAVTPTTYGSNTALSALGDLAGELASGIESFTNVLTSSSSAVCQDAMKTQITNNIANYPALSVPGRISKRAPENLPAIDIIRQGIVVQVELDGEYNEKYNIALQKAGINQQANTGYVFIGSVTPYGVGGRRLHIYQAGASFSARAGVDFYTQNGDKIIVMPVTREEYGSEKWYNPNNDPGCNLGIFAPDNILTNQSGALVAMPNYGINIATYHSGYFLAISDRNNGLVGEYGEKYEVTHEAVRTISQGYAMLWYPVLLNAPSFISKLLSNNYIAVTLPPNFSGYSGYIQNYINHNLKPLEALTDIGIKFLNRLTTVLSTGVTLGSPIFYSNNCENFSGCSKEFLLGLVDGIANISQLITKIPLIVYTIRRVKLPTTMSEAYELAKSWGVGDVFKEVFNLLLTYMPVLLGVEKQLGHSIDELGDEAYDVIDDVVNAGTSAGKSVDDMVNEAVNKIKQIFSWL</sequence>
<evidence type="ECO:0000313" key="2">
    <source>
        <dbReference type="Proteomes" id="UP000193404"/>
    </source>
</evidence>
<name>A0A1W6K255_9CREN</name>
<keyword evidence="2" id="KW-1185">Reference proteome</keyword>
<gene>
    <name evidence="1" type="ORF">B6F84_11650</name>
</gene>
<dbReference type="RefSeq" id="WP_148692400.1">
    <property type="nucleotide sequence ID" value="NZ_CP020477.1"/>
</dbReference>